<reference evidence="1 2" key="1">
    <citation type="submission" date="2020-02" db="EMBL/GenBank/DDBJ databases">
        <title>Draft genome sequence of Haematococcus lacustris strain NIES-144.</title>
        <authorList>
            <person name="Morimoto D."/>
            <person name="Nakagawa S."/>
            <person name="Yoshida T."/>
            <person name="Sawayama S."/>
        </authorList>
    </citation>
    <scope>NUCLEOTIDE SEQUENCE [LARGE SCALE GENOMIC DNA]</scope>
    <source>
        <strain evidence="1 2">NIES-144</strain>
    </source>
</reference>
<keyword evidence="2" id="KW-1185">Reference proteome</keyword>
<gene>
    <name evidence="1" type="ORF">HaLaN_01790</name>
</gene>
<evidence type="ECO:0000313" key="2">
    <source>
        <dbReference type="Proteomes" id="UP000485058"/>
    </source>
</evidence>
<name>A0A699YJ67_HAELA</name>
<protein>
    <submittedName>
        <fullName evidence="1">Uncharacterized protein</fullName>
    </submittedName>
</protein>
<dbReference type="EMBL" id="BLLF01000071">
    <property type="protein sequence ID" value="GFH07046.1"/>
    <property type="molecule type" value="Genomic_DNA"/>
</dbReference>
<accession>A0A699YJ67</accession>
<dbReference type="Proteomes" id="UP000485058">
    <property type="component" value="Unassembled WGS sequence"/>
</dbReference>
<comment type="caution">
    <text evidence="1">The sequence shown here is derived from an EMBL/GenBank/DDBJ whole genome shotgun (WGS) entry which is preliminary data.</text>
</comment>
<organism evidence="1 2">
    <name type="scientific">Haematococcus lacustris</name>
    <name type="common">Green alga</name>
    <name type="synonym">Haematococcus pluvialis</name>
    <dbReference type="NCBI Taxonomy" id="44745"/>
    <lineage>
        <taxon>Eukaryota</taxon>
        <taxon>Viridiplantae</taxon>
        <taxon>Chlorophyta</taxon>
        <taxon>core chlorophytes</taxon>
        <taxon>Chlorophyceae</taxon>
        <taxon>CS clade</taxon>
        <taxon>Chlamydomonadales</taxon>
        <taxon>Haematococcaceae</taxon>
        <taxon>Haematococcus</taxon>
    </lineage>
</organism>
<proteinExistence type="predicted"/>
<dbReference type="AlphaFoldDB" id="A0A699YJ67"/>
<sequence>MRGWTRLDSSNACITLDDNTYVTTHVEPALTLCVTVVARQGRCAATTKFPGTCSMKSAIARPAAAAKEQRARSNESSLGGEWDVKRGVKSSLVFTIGMTVQILFTPLHSITSQHIYCSLPICTLPALHHKPSPGPADELLCQQDKPLVAVSTLIPHQAND</sequence>
<evidence type="ECO:0000313" key="1">
    <source>
        <dbReference type="EMBL" id="GFH07046.1"/>
    </source>
</evidence>